<feature type="transmembrane region" description="Helical" evidence="1">
    <location>
        <begin position="188"/>
        <end position="204"/>
    </location>
</feature>
<feature type="transmembrane region" description="Helical" evidence="1">
    <location>
        <begin position="152"/>
        <end position="176"/>
    </location>
</feature>
<keyword evidence="1" id="KW-0812">Transmembrane</keyword>
<organism evidence="2 3">
    <name type="scientific">Saezia sanguinis</name>
    <dbReference type="NCBI Taxonomy" id="1965230"/>
    <lineage>
        <taxon>Bacteria</taxon>
        <taxon>Pseudomonadati</taxon>
        <taxon>Pseudomonadota</taxon>
        <taxon>Betaproteobacteria</taxon>
        <taxon>Burkholderiales</taxon>
        <taxon>Saeziaceae</taxon>
        <taxon>Saezia</taxon>
    </lineage>
</organism>
<feature type="transmembrane region" description="Helical" evidence="1">
    <location>
        <begin position="109"/>
        <end position="131"/>
    </location>
</feature>
<accession>A0A433SFS3</accession>
<evidence type="ECO:0000256" key="1">
    <source>
        <dbReference type="SAM" id="Phobius"/>
    </source>
</evidence>
<gene>
    <name evidence="2" type="ORF">CUZ56_00020</name>
</gene>
<evidence type="ECO:0000313" key="2">
    <source>
        <dbReference type="EMBL" id="RUS67546.1"/>
    </source>
</evidence>
<keyword evidence="1" id="KW-1133">Transmembrane helix</keyword>
<feature type="transmembrane region" description="Helical" evidence="1">
    <location>
        <begin position="37"/>
        <end position="57"/>
    </location>
</feature>
<protein>
    <submittedName>
        <fullName evidence="2">Uncharacterized protein</fullName>
    </submittedName>
</protein>
<name>A0A433SFS3_9BURK</name>
<dbReference type="Proteomes" id="UP000286947">
    <property type="component" value="Unassembled WGS sequence"/>
</dbReference>
<comment type="caution">
    <text evidence="2">The sequence shown here is derived from an EMBL/GenBank/DDBJ whole genome shotgun (WGS) entry which is preliminary data.</text>
</comment>
<dbReference type="RefSeq" id="WP_126977034.1">
    <property type="nucleotide sequence ID" value="NZ_PQSP01000001.1"/>
</dbReference>
<proteinExistence type="predicted"/>
<sequence>MFSLISRFILVAGLVTCYVLAHVLPIRTGWENGLIENTQVALLLLGLLMAVCSAARARDKRLRWFWIMLVPIWFLLVARELSWGTAILMPPLYVHPETGPIYSSTLQLWYRPAVAPVMGLLLLGMVVIFFVTRQYRTVVQLFQQHLIPWFEIALAVIAALLCASAEGHGLSIFQALSHPQQQVLEELFEFWMYASVFVGQWLLIRKMKANQAMHLQ</sequence>
<reference evidence="2 3" key="1">
    <citation type="submission" date="2018-01" db="EMBL/GenBank/DDBJ databases">
        <title>Saezia sanguinis gen. nov., sp. nov., in the order Burkholderiales isolated from human blood.</title>
        <authorList>
            <person name="Medina-Pascual M.J."/>
            <person name="Valdezate S."/>
            <person name="Monzon S."/>
            <person name="Cuesta I."/>
            <person name="Carrasco G."/>
            <person name="Villalon P."/>
            <person name="Saez-Nieto J.A."/>
        </authorList>
    </citation>
    <scope>NUCLEOTIDE SEQUENCE [LARGE SCALE GENOMIC DNA]</scope>
    <source>
        <strain evidence="2 3">CNM695-12</strain>
    </source>
</reference>
<dbReference type="EMBL" id="PQSP01000001">
    <property type="protein sequence ID" value="RUS67546.1"/>
    <property type="molecule type" value="Genomic_DNA"/>
</dbReference>
<keyword evidence="3" id="KW-1185">Reference proteome</keyword>
<evidence type="ECO:0000313" key="3">
    <source>
        <dbReference type="Proteomes" id="UP000286947"/>
    </source>
</evidence>
<feature type="transmembrane region" description="Helical" evidence="1">
    <location>
        <begin position="64"/>
        <end position="89"/>
    </location>
</feature>
<dbReference type="OrthoDB" id="1679451at2"/>
<dbReference type="AlphaFoldDB" id="A0A433SFS3"/>
<keyword evidence="1" id="KW-0472">Membrane</keyword>